<dbReference type="EMBL" id="BGPR01000020">
    <property type="protein sequence ID" value="GBL79956.1"/>
    <property type="molecule type" value="Genomic_DNA"/>
</dbReference>
<dbReference type="GO" id="GO:0071897">
    <property type="term" value="P:DNA biosynthetic process"/>
    <property type="evidence" value="ECO:0007669"/>
    <property type="project" value="UniProtKB-ARBA"/>
</dbReference>
<protein>
    <recommendedName>
        <fullName evidence="1">Reverse transcriptase Ty1/copia-type domain-containing protein</fullName>
    </recommendedName>
</protein>
<comment type="caution">
    <text evidence="2">The sequence shown here is derived from an EMBL/GenBank/DDBJ whole genome shotgun (WGS) entry which is preliminary data.</text>
</comment>
<evidence type="ECO:0000313" key="3">
    <source>
        <dbReference type="Proteomes" id="UP000499080"/>
    </source>
</evidence>
<dbReference type="OrthoDB" id="6434303at2759"/>
<evidence type="ECO:0000313" key="2">
    <source>
        <dbReference type="EMBL" id="GBL79956.1"/>
    </source>
</evidence>
<name>A0A4Y2AL22_ARAVE</name>
<dbReference type="InterPro" id="IPR013103">
    <property type="entry name" value="RVT_2"/>
</dbReference>
<reference evidence="2 3" key="1">
    <citation type="journal article" date="2019" name="Sci. Rep.">
        <title>Orb-weaving spider Araneus ventricosus genome elucidates the spidroin gene catalogue.</title>
        <authorList>
            <person name="Kono N."/>
            <person name="Nakamura H."/>
            <person name="Ohtoshi R."/>
            <person name="Moran D.A.P."/>
            <person name="Shinohara A."/>
            <person name="Yoshida Y."/>
            <person name="Fujiwara M."/>
            <person name="Mori M."/>
            <person name="Tomita M."/>
            <person name="Arakawa K."/>
        </authorList>
    </citation>
    <scope>NUCLEOTIDE SEQUENCE [LARGE SCALE GENOMIC DNA]</scope>
</reference>
<dbReference type="InterPro" id="IPR043502">
    <property type="entry name" value="DNA/RNA_pol_sf"/>
</dbReference>
<dbReference type="Proteomes" id="UP000499080">
    <property type="component" value="Unassembled WGS sequence"/>
</dbReference>
<keyword evidence="3" id="KW-1185">Reference proteome</keyword>
<evidence type="ECO:0000259" key="1">
    <source>
        <dbReference type="Pfam" id="PF07727"/>
    </source>
</evidence>
<dbReference type="Pfam" id="PF07727">
    <property type="entry name" value="RVT_2"/>
    <property type="match status" value="1"/>
</dbReference>
<dbReference type="SUPFAM" id="SSF56672">
    <property type="entry name" value="DNA/RNA polymerases"/>
    <property type="match status" value="1"/>
</dbReference>
<dbReference type="AlphaFoldDB" id="A0A4Y2AL22"/>
<accession>A0A4Y2AL22</accession>
<organism evidence="2 3">
    <name type="scientific">Araneus ventricosus</name>
    <name type="common">Orbweaver spider</name>
    <name type="synonym">Epeira ventricosa</name>
    <dbReference type="NCBI Taxonomy" id="182803"/>
    <lineage>
        <taxon>Eukaryota</taxon>
        <taxon>Metazoa</taxon>
        <taxon>Ecdysozoa</taxon>
        <taxon>Arthropoda</taxon>
        <taxon>Chelicerata</taxon>
        <taxon>Arachnida</taxon>
        <taxon>Araneae</taxon>
        <taxon>Araneomorphae</taxon>
        <taxon>Entelegynae</taxon>
        <taxon>Araneoidea</taxon>
        <taxon>Araneidae</taxon>
        <taxon>Araneus</taxon>
    </lineage>
</organism>
<gene>
    <name evidence="2" type="ORF">AVEN_28993_1</name>
</gene>
<feature type="domain" description="Reverse transcriptase Ty1/copia-type" evidence="1">
    <location>
        <begin position="2"/>
        <end position="105"/>
    </location>
</feature>
<proteinExistence type="predicted"/>
<sequence>MNKVKFKQSTSDPCIFIREEKRRKIIICLYVDDLLIAGSAPDKVKNMINLLQNEFEMSKSAPAIEFLGIRLVFTPTELKLDQKEYIDKMLKYFNMPDCKPCSTPLNRNVLQQILQIVNCLKDLSVN</sequence>